<dbReference type="AlphaFoldDB" id="I3S359"/>
<sequence>MTLYPSCTATIWFEQQSVLDIARENIPHQIIENSILLNSSPNQWEINGPQQIFVPRASPSKTYLPTTAQRNA</sequence>
<reference evidence="1" key="1">
    <citation type="submission" date="2012-05" db="EMBL/GenBank/DDBJ databases">
        <authorList>
            <person name="Krishnakumar V."/>
            <person name="Cheung F."/>
            <person name="Xiao Y."/>
            <person name="Chan A."/>
            <person name="Moskal W.A."/>
            <person name="Town C.D."/>
        </authorList>
    </citation>
    <scope>NUCLEOTIDE SEQUENCE</scope>
</reference>
<protein>
    <submittedName>
        <fullName evidence="1">Uncharacterized protein</fullName>
    </submittedName>
</protein>
<dbReference type="EMBL" id="BT134906">
    <property type="protein sequence ID" value="AFK34701.1"/>
    <property type="molecule type" value="mRNA"/>
</dbReference>
<organism evidence="1">
    <name type="scientific">Lotus japonicus</name>
    <name type="common">Lotus corniculatus var. japonicus</name>
    <dbReference type="NCBI Taxonomy" id="34305"/>
    <lineage>
        <taxon>Eukaryota</taxon>
        <taxon>Viridiplantae</taxon>
        <taxon>Streptophyta</taxon>
        <taxon>Embryophyta</taxon>
        <taxon>Tracheophyta</taxon>
        <taxon>Spermatophyta</taxon>
        <taxon>Magnoliopsida</taxon>
        <taxon>eudicotyledons</taxon>
        <taxon>Gunneridae</taxon>
        <taxon>Pentapetalae</taxon>
        <taxon>rosids</taxon>
        <taxon>fabids</taxon>
        <taxon>Fabales</taxon>
        <taxon>Fabaceae</taxon>
        <taxon>Papilionoideae</taxon>
        <taxon>50 kb inversion clade</taxon>
        <taxon>NPAAA clade</taxon>
        <taxon>Hologalegina</taxon>
        <taxon>robinioid clade</taxon>
        <taxon>Loteae</taxon>
        <taxon>Lotus</taxon>
    </lineage>
</organism>
<proteinExistence type="evidence at transcript level"/>
<accession>I3S359</accession>
<name>I3S359_LOTJA</name>
<evidence type="ECO:0000313" key="1">
    <source>
        <dbReference type="EMBL" id="AFK34701.1"/>
    </source>
</evidence>